<feature type="active site" description="Proton donor" evidence="5">
    <location>
        <position position="126"/>
    </location>
</feature>
<dbReference type="UniPathway" id="UPA00059">
    <property type="reaction ID" value="UER00105"/>
</dbReference>
<evidence type="ECO:0000256" key="3">
    <source>
        <dbReference type="ARBA" id="ARBA00023004"/>
    </source>
</evidence>
<feature type="binding site" evidence="5">
    <location>
        <position position="223"/>
    </location>
    <ligand>
        <name>dimethylallyl diphosphate</name>
        <dbReference type="ChEBI" id="CHEBI:57623"/>
    </ligand>
</feature>
<keyword evidence="1 5" id="KW-0004">4Fe-4S</keyword>
<comment type="catalytic activity">
    <reaction evidence="5">
        <text>dimethylallyl diphosphate + 2 oxidized [2Fe-2S]-[ferredoxin] + H2O = (2E)-4-hydroxy-3-methylbut-2-enyl diphosphate + 2 reduced [2Fe-2S]-[ferredoxin] + 2 H(+)</text>
        <dbReference type="Rhea" id="RHEA:24825"/>
        <dbReference type="Rhea" id="RHEA-COMP:10000"/>
        <dbReference type="Rhea" id="RHEA-COMP:10001"/>
        <dbReference type="ChEBI" id="CHEBI:15377"/>
        <dbReference type="ChEBI" id="CHEBI:15378"/>
        <dbReference type="ChEBI" id="CHEBI:33737"/>
        <dbReference type="ChEBI" id="CHEBI:33738"/>
        <dbReference type="ChEBI" id="CHEBI:57623"/>
        <dbReference type="ChEBI" id="CHEBI:128753"/>
        <dbReference type="EC" id="1.17.7.4"/>
    </reaction>
</comment>
<comment type="cofactor">
    <cofactor evidence="5">
        <name>[4Fe-4S] cluster</name>
        <dbReference type="ChEBI" id="CHEBI:49883"/>
    </cofactor>
    <text evidence="5">Binds 1 [4Fe-4S] cluster per subunit.</text>
</comment>
<evidence type="ECO:0000256" key="5">
    <source>
        <dbReference type="HAMAP-Rule" id="MF_00191"/>
    </source>
</evidence>
<feature type="binding site" evidence="5">
    <location>
        <position position="194"/>
    </location>
    <ligand>
        <name>[4Fe-4S] cluster</name>
        <dbReference type="ChEBI" id="CHEBI:49883"/>
    </ligand>
</feature>
<evidence type="ECO:0000313" key="6">
    <source>
        <dbReference type="EMBL" id="CUT16940.1"/>
    </source>
</evidence>
<dbReference type="PANTHER" id="PTHR30426:SF0">
    <property type="entry name" value="4-HYDROXY-3-METHYLBUT-2-ENYL DIPHOSPHATE REDUCTASE"/>
    <property type="match status" value="1"/>
</dbReference>
<dbReference type="GO" id="GO:0050992">
    <property type="term" value="P:dimethylallyl diphosphate biosynthetic process"/>
    <property type="evidence" value="ECO:0007669"/>
    <property type="project" value="UniProtKB-UniRule"/>
</dbReference>
<dbReference type="HAMAP" id="MF_00191">
    <property type="entry name" value="IspH"/>
    <property type="match status" value="1"/>
</dbReference>
<dbReference type="GO" id="GO:0051745">
    <property type="term" value="F:4-hydroxy-3-methylbut-2-enyl diphosphate reductase activity"/>
    <property type="evidence" value="ECO:0007669"/>
    <property type="project" value="UniProtKB-UniRule"/>
</dbReference>
<feature type="binding site" evidence="5">
    <location>
        <position position="124"/>
    </location>
    <ligand>
        <name>dimethylallyl diphosphate</name>
        <dbReference type="ChEBI" id="CHEBI:57623"/>
    </ligand>
</feature>
<comment type="pathway">
    <text evidence="5">Isoprenoid biosynthesis; dimethylallyl diphosphate biosynthesis; dimethylallyl diphosphate from (2E)-4-hydroxy-3-methylbutenyl diphosphate: step 1/1.</text>
</comment>
<feature type="binding site" evidence="5">
    <location>
        <position position="12"/>
    </location>
    <ligand>
        <name>[4Fe-4S] cluster</name>
        <dbReference type="ChEBI" id="CHEBI:49883"/>
    </ligand>
</feature>
<evidence type="ECO:0000256" key="1">
    <source>
        <dbReference type="ARBA" id="ARBA00022485"/>
    </source>
</evidence>
<feature type="binding site" evidence="5">
    <location>
        <position position="222"/>
    </location>
    <ligand>
        <name>dimethylallyl diphosphate</name>
        <dbReference type="ChEBI" id="CHEBI:57623"/>
    </ligand>
</feature>
<dbReference type="Proteomes" id="UP000198651">
    <property type="component" value="Chromosome I"/>
</dbReference>
<gene>
    <name evidence="5 6" type="primary">ispH</name>
    <name evidence="6" type="ORF">Ark11_0080</name>
</gene>
<feature type="binding site" evidence="5">
    <location>
        <position position="74"/>
    </location>
    <ligand>
        <name>dimethylallyl diphosphate</name>
        <dbReference type="ChEBI" id="CHEBI:57623"/>
    </ligand>
</feature>
<dbReference type="GO" id="GO:0046872">
    <property type="term" value="F:metal ion binding"/>
    <property type="evidence" value="ECO:0007669"/>
    <property type="project" value="UniProtKB-KW"/>
</dbReference>
<dbReference type="Gene3D" id="3.40.1010.20">
    <property type="entry name" value="4-hydroxy-3-methylbut-2-enyl diphosphate reductase, catalytic domain"/>
    <property type="match status" value="2"/>
</dbReference>
<feature type="binding site" evidence="5">
    <location>
        <position position="224"/>
    </location>
    <ligand>
        <name>dimethylallyl diphosphate</name>
        <dbReference type="ChEBI" id="CHEBI:57623"/>
    </ligand>
</feature>
<feature type="binding site" evidence="5">
    <location>
        <position position="74"/>
    </location>
    <ligand>
        <name>(2E)-4-hydroxy-3-methylbut-2-enyl diphosphate</name>
        <dbReference type="ChEBI" id="CHEBI:128753"/>
    </ligand>
</feature>
<dbReference type="NCBIfam" id="NF002188">
    <property type="entry name" value="PRK01045.1-2"/>
    <property type="match status" value="1"/>
</dbReference>
<dbReference type="InterPro" id="IPR003451">
    <property type="entry name" value="LytB/IspH"/>
</dbReference>
<feature type="binding site" evidence="5">
    <location>
        <position position="224"/>
    </location>
    <ligand>
        <name>(2E)-4-hydroxy-3-methylbut-2-enyl diphosphate</name>
        <dbReference type="ChEBI" id="CHEBI:128753"/>
    </ligand>
</feature>
<dbReference type="EC" id="1.17.7.4" evidence="5"/>
<sequence>MKIILASPRGFCAGVERAIAIVNNAISLLGPPVYVRHEVVHNGRVVCELKKKGVIFVEELDDVPDGSVLIFSAHGVSRSIINQASKKNCRVFDATCPLVTKVHVEVKKHSEKGFHIIMIGHNGHPEVEGTMGQVEHGKISLIQTIDDIDKLKIESEKIFYVTQTTLSVDDTKQIIKALREKYPHIIGPKRDDICYATQNRQESVKKLIKLVDCLIVIGSPNSSNSRQLKHVAQNHGCLTYMIDSHEELNANLLTECSTVGITAGASVPEELITEVLQKIRSVFPQTQVETMESAPETISFPTPKMS</sequence>
<feature type="binding site" evidence="5">
    <location>
        <position position="41"/>
    </location>
    <ligand>
        <name>(2E)-4-hydroxy-3-methylbut-2-enyl diphosphate</name>
        <dbReference type="ChEBI" id="CHEBI:128753"/>
    </ligand>
</feature>
<feature type="binding site" evidence="5">
    <location>
        <position position="224"/>
    </location>
    <ligand>
        <name>isopentenyl diphosphate</name>
        <dbReference type="ChEBI" id="CHEBI:128769"/>
    </ligand>
</feature>
<protein>
    <recommendedName>
        <fullName evidence="5">4-hydroxy-3-methylbut-2-enyl diphosphate reductase</fullName>
        <shortName evidence="5">HMBPP reductase</shortName>
        <ecNumber evidence="5">1.17.7.4</ecNumber>
    </recommendedName>
</protein>
<feature type="binding site" evidence="5">
    <location>
        <position position="74"/>
    </location>
    <ligand>
        <name>isopentenyl diphosphate</name>
        <dbReference type="ChEBI" id="CHEBI:128769"/>
    </ligand>
</feature>
<dbReference type="GO" id="GO:0051539">
    <property type="term" value="F:4 iron, 4 sulfur cluster binding"/>
    <property type="evidence" value="ECO:0007669"/>
    <property type="project" value="UniProtKB-UniRule"/>
</dbReference>
<feature type="binding site" evidence="5">
    <location>
        <position position="266"/>
    </location>
    <ligand>
        <name>(2E)-4-hydroxy-3-methylbut-2-enyl diphosphate</name>
        <dbReference type="ChEBI" id="CHEBI:128753"/>
    </ligand>
</feature>
<comment type="pathway">
    <text evidence="5">Isoprenoid biosynthesis; isopentenyl diphosphate biosynthesis via DXP pathway; isopentenyl diphosphate from 1-deoxy-D-xylulose 5-phosphate: step 6/6.</text>
</comment>
<organism evidence="6 7">
    <name type="scientific">Candidatus Ichthyocystis hellenicum</name>
    <dbReference type="NCBI Taxonomy" id="1561003"/>
    <lineage>
        <taxon>Bacteria</taxon>
        <taxon>Pseudomonadati</taxon>
        <taxon>Pseudomonadota</taxon>
        <taxon>Betaproteobacteria</taxon>
        <taxon>Burkholderiales</taxon>
        <taxon>Candidatus Ichthyocystis</taxon>
    </lineage>
</organism>
<comment type="function">
    <text evidence="5">Catalyzes the conversion of 1-hydroxy-2-methyl-2-(E)-butenyl 4-diphosphate (HMBPP) into a mixture of isopentenyl diphosphate (IPP) and dimethylallyl diphosphate (DMAPP). Acts in the terminal step of the DOXP/MEP pathway for isoprenoid precursor biosynthesis.</text>
</comment>
<dbReference type="GO" id="GO:0019288">
    <property type="term" value="P:isopentenyl diphosphate biosynthetic process, methylerythritol 4-phosphate pathway"/>
    <property type="evidence" value="ECO:0007669"/>
    <property type="project" value="UniProtKB-UniRule"/>
</dbReference>
<dbReference type="AlphaFoldDB" id="A0A0S4M1T6"/>
<dbReference type="NCBIfam" id="NF002190">
    <property type="entry name" value="PRK01045.1-4"/>
    <property type="match status" value="1"/>
</dbReference>
<keyword evidence="7" id="KW-1185">Reference proteome</keyword>
<dbReference type="PATRIC" id="fig|1561003.3.peg.79"/>
<accession>A0A0S4M1T6</accession>
<dbReference type="RefSeq" id="WP_092342490.1">
    <property type="nucleotide sequence ID" value="NZ_FLSL01000084.1"/>
</dbReference>
<dbReference type="UniPathway" id="UPA00056">
    <property type="reaction ID" value="UER00097"/>
</dbReference>
<dbReference type="EMBL" id="LN906597">
    <property type="protein sequence ID" value="CUT16940.1"/>
    <property type="molecule type" value="Genomic_DNA"/>
</dbReference>
<keyword evidence="5" id="KW-0414">Isoprene biosynthesis</keyword>
<dbReference type="OrthoDB" id="9804068at2"/>
<evidence type="ECO:0000256" key="4">
    <source>
        <dbReference type="ARBA" id="ARBA00023014"/>
    </source>
</evidence>
<keyword evidence="3 5" id="KW-0408">Iron</keyword>
<dbReference type="Pfam" id="PF02401">
    <property type="entry name" value="LYTB"/>
    <property type="match status" value="1"/>
</dbReference>
<feature type="binding site" evidence="5">
    <location>
        <position position="164"/>
    </location>
    <ligand>
        <name>(2E)-4-hydroxy-3-methylbut-2-enyl diphosphate</name>
        <dbReference type="ChEBI" id="CHEBI:128753"/>
    </ligand>
</feature>
<proteinExistence type="inferred from homology"/>
<feature type="binding site" evidence="5">
    <location>
        <position position="266"/>
    </location>
    <ligand>
        <name>dimethylallyl diphosphate</name>
        <dbReference type="ChEBI" id="CHEBI:57623"/>
    </ligand>
</feature>
<feature type="binding site" evidence="5">
    <location>
        <position position="223"/>
    </location>
    <ligand>
        <name>(2E)-4-hydroxy-3-methylbut-2-enyl diphosphate</name>
        <dbReference type="ChEBI" id="CHEBI:128753"/>
    </ligand>
</feature>
<evidence type="ECO:0000256" key="2">
    <source>
        <dbReference type="ARBA" id="ARBA00022723"/>
    </source>
</evidence>
<feature type="binding site" evidence="5">
    <location>
        <position position="222"/>
    </location>
    <ligand>
        <name>isopentenyl diphosphate</name>
        <dbReference type="ChEBI" id="CHEBI:128769"/>
    </ligand>
</feature>
<dbReference type="GO" id="GO:0016114">
    <property type="term" value="P:terpenoid biosynthetic process"/>
    <property type="evidence" value="ECO:0007669"/>
    <property type="project" value="UniProtKB-UniRule"/>
</dbReference>
<feature type="binding site" evidence="5">
    <location>
        <position position="222"/>
    </location>
    <ligand>
        <name>(2E)-4-hydroxy-3-methylbut-2-enyl diphosphate</name>
        <dbReference type="ChEBI" id="CHEBI:128753"/>
    </ligand>
</feature>
<dbReference type="STRING" id="1561003.Ark11_0080"/>
<feature type="binding site" evidence="5">
    <location>
        <position position="41"/>
    </location>
    <ligand>
        <name>isopentenyl diphosphate</name>
        <dbReference type="ChEBI" id="CHEBI:128769"/>
    </ligand>
</feature>
<comment type="catalytic activity">
    <reaction evidence="5">
        <text>isopentenyl diphosphate + 2 oxidized [2Fe-2S]-[ferredoxin] + H2O = (2E)-4-hydroxy-3-methylbut-2-enyl diphosphate + 2 reduced [2Fe-2S]-[ferredoxin] + 2 H(+)</text>
        <dbReference type="Rhea" id="RHEA:24488"/>
        <dbReference type="Rhea" id="RHEA-COMP:10000"/>
        <dbReference type="Rhea" id="RHEA-COMP:10001"/>
        <dbReference type="ChEBI" id="CHEBI:15377"/>
        <dbReference type="ChEBI" id="CHEBI:15378"/>
        <dbReference type="ChEBI" id="CHEBI:33737"/>
        <dbReference type="ChEBI" id="CHEBI:33738"/>
        <dbReference type="ChEBI" id="CHEBI:128753"/>
        <dbReference type="ChEBI" id="CHEBI:128769"/>
        <dbReference type="EC" id="1.17.7.4"/>
    </reaction>
</comment>
<dbReference type="Gene3D" id="3.40.50.11270">
    <property type="match status" value="1"/>
</dbReference>
<comment type="similarity">
    <text evidence="5">Belongs to the IspH family.</text>
</comment>
<keyword evidence="5" id="KW-0560">Oxidoreductase</keyword>
<evidence type="ECO:0000313" key="7">
    <source>
        <dbReference type="Proteomes" id="UP000198651"/>
    </source>
</evidence>
<keyword evidence="4 5" id="KW-0411">Iron-sulfur</keyword>
<dbReference type="NCBIfam" id="TIGR00216">
    <property type="entry name" value="ispH_lytB"/>
    <property type="match status" value="1"/>
</dbReference>
<feature type="binding site" evidence="5">
    <location>
        <position position="124"/>
    </location>
    <ligand>
        <name>isopentenyl diphosphate</name>
        <dbReference type="ChEBI" id="CHEBI:128769"/>
    </ligand>
</feature>
<feature type="binding site" evidence="5">
    <location>
        <position position="41"/>
    </location>
    <ligand>
        <name>dimethylallyl diphosphate</name>
        <dbReference type="ChEBI" id="CHEBI:57623"/>
    </ligand>
</feature>
<dbReference type="PANTHER" id="PTHR30426">
    <property type="entry name" value="4-HYDROXY-3-METHYLBUT-2-ENYL DIPHOSPHATE REDUCTASE"/>
    <property type="match status" value="1"/>
</dbReference>
<reference evidence="7" key="1">
    <citation type="submission" date="2015-11" db="EMBL/GenBank/DDBJ databases">
        <authorList>
            <person name="Seth-Smith H.M.B."/>
        </authorList>
    </citation>
    <scope>NUCLEOTIDE SEQUENCE [LARGE SCALE GENOMIC DNA]</scope>
    <source>
        <strain evidence="7">2013Ark11</strain>
    </source>
</reference>
<dbReference type="CDD" id="cd13944">
    <property type="entry name" value="lytB_ispH"/>
    <property type="match status" value="1"/>
</dbReference>
<feature type="binding site" evidence="5">
    <location>
        <position position="96"/>
    </location>
    <ligand>
        <name>[4Fe-4S] cluster</name>
        <dbReference type="ChEBI" id="CHEBI:49883"/>
    </ligand>
</feature>
<feature type="binding site" evidence="5">
    <location>
        <position position="266"/>
    </location>
    <ligand>
        <name>isopentenyl diphosphate</name>
        <dbReference type="ChEBI" id="CHEBI:128769"/>
    </ligand>
</feature>
<feature type="binding site" evidence="5">
    <location>
        <position position="223"/>
    </location>
    <ligand>
        <name>isopentenyl diphosphate</name>
        <dbReference type="ChEBI" id="CHEBI:128769"/>
    </ligand>
</feature>
<name>A0A0S4M1T6_9BURK</name>
<feature type="binding site" evidence="5">
    <location>
        <position position="124"/>
    </location>
    <ligand>
        <name>(2E)-4-hydroxy-3-methylbut-2-enyl diphosphate</name>
        <dbReference type="ChEBI" id="CHEBI:128753"/>
    </ligand>
</feature>
<keyword evidence="2 5" id="KW-0479">Metal-binding</keyword>